<keyword evidence="7" id="KW-1015">Disulfide bond</keyword>
<keyword evidence="6 10" id="KW-0879">Wnt signaling pathway</keyword>
<dbReference type="InterPro" id="IPR043158">
    <property type="entry name" value="Wnt_C"/>
</dbReference>
<reference evidence="11 12" key="1">
    <citation type="submission" date="2019-01" db="EMBL/GenBank/DDBJ databases">
        <authorList>
            <person name="Sayadi A."/>
        </authorList>
    </citation>
    <scope>NUCLEOTIDE SEQUENCE [LARGE SCALE GENOMIC DNA]</scope>
</reference>
<accession>A0A653DWU3</accession>
<dbReference type="GO" id="GO:0060070">
    <property type="term" value="P:canonical Wnt signaling pathway"/>
    <property type="evidence" value="ECO:0007669"/>
    <property type="project" value="TreeGrafter"/>
</dbReference>
<dbReference type="AlphaFoldDB" id="A0A653DWU3"/>
<keyword evidence="12" id="KW-1185">Reference proteome</keyword>
<keyword evidence="5" id="KW-0272">Extracellular matrix</keyword>
<gene>
    <name evidence="11" type="ORF">CALMAC_LOCUS21156</name>
</gene>
<comment type="similarity">
    <text evidence="2 10">Belongs to the Wnt family.</text>
</comment>
<dbReference type="PANTHER" id="PTHR12027:SF72">
    <property type="entry name" value="PROTEIN WNT-6"/>
    <property type="match status" value="1"/>
</dbReference>
<evidence type="ECO:0000256" key="8">
    <source>
        <dbReference type="ARBA" id="ARBA00023180"/>
    </source>
</evidence>
<dbReference type="SMART" id="SM00097">
    <property type="entry name" value="WNT1"/>
    <property type="match status" value="1"/>
</dbReference>
<keyword evidence="9" id="KW-0449">Lipoprotein</keyword>
<dbReference type="InterPro" id="IPR009143">
    <property type="entry name" value="Wnt6"/>
</dbReference>
<evidence type="ECO:0000256" key="9">
    <source>
        <dbReference type="ARBA" id="ARBA00023288"/>
    </source>
</evidence>
<comment type="subcellular location">
    <subcellularLocation>
        <location evidence="1 10">Secreted</location>
        <location evidence="1 10">Extracellular space</location>
        <location evidence="1 10">Extracellular matrix</location>
    </subcellularLocation>
</comment>
<dbReference type="GO" id="GO:0005615">
    <property type="term" value="C:extracellular space"/>
    <property type="evidence" value="ECO:0007669"/>
    <property type="project" value="TreeGrafter"/>
</dbReference>
<evidence type="ECO:0000313" key="12">
    <source>
        <dbReference type="Proteomes" id="UP000410492"/>
    </source>
</evidence>
<evidence type="ECO:0000256" key="4">
    <source>
        <dbReference type="ARBA" id="ARBA00022525"/>
    </source>
</evidence>
<dbReference type="PRINTS" id="PR01349">
    <property type="entry name" value="WNTPROTEIN"/>
</dbReference>
<dbReference type="Proteomes" id="UP000410492">
    <property type="component" value="Unassembled WGS sequence"/>
</dbReference>
<dbReference type="Gene3D" id="3.30.2460.20">
    <property type="match status" value="1"/>
</dbReference>
<dbReference type="PROSITE" id="PS00246">
    <property type="entry name" value="WNT1"/>
    <property type="match status" value="1"/>
</dbReference>
<evidence type="ECO:0000313" key="11">
    <source>
        <dbReference type="EMBL" id="VEN64679.1"/>
    </source>
</evidence>
<evidence type="ECO:0000256" key="2">
    <source>
        <dbReference type="ARBA" id="ARBA00005683"/>
    </source>
</evidence>
<dbReference type="GO" id="GO:0030182">
    <property type="term" value="P:neuron differentiation"/>
    <property type="evidence" value="ECO:0007669"/>
    <property type="project" value="TreeGrafter"/>
</dbReference>
<name>A0A653DWU3_CALMS</name>
<dbReference type="GO" id="GO:0045165">
    <property type="term" value="P:cell fate commitment"/>
    <property type="evidence" value="ECO:0007669"/>
    <property type="project" value="TreeGrafter"/>
</dbReference>
<dbReference type="GO" id="GO:0005125">
    <property type="term" value="F:cytokine activity"/>
    <property type="evidence" value="ECO:0007669"/>
    <property type="project" value="TreeGrafter"/>
</dbReference>
<dbReference type="Pfam" id="PF00110">
    <property type="entry name" value="wnt"/>
    <property type="match status" value="1"/>
</dbReference>
<keyword evidence="4" id="KW-0964">Secreted</keyword>
<evidence type="ECO:0000256" key="10">
    <source>
        <dbReference type="RuleBase" id="RU003500"/>
    </source>
</evidence>
<proteinExistence type="inferred from homology"/>
<protein>
    <recommendedName>
        <fullName evidence="10">Protein Wnt</fullName>
    </recommendedName>
</protein>
<evidence type="ECO:0000256" key="6">
    <source>
        <dbReference type="ARBA" id="ARBA00022687"/>
    </source>
</evidence>
<evidence type="ECO:0000256" key="3">
    <source>
        <dbReference type="ARBA" id="ARBA00022473"/>
    </source>
</evidence>
<dbReference type="GO" id="GO:0005109">
    <property type="term" value="F:frizzled binding"/>
    <property type="evidence" value="ECO:0007669"/>
    <property type="project" value="TreeGrafter"/>
</dbReference>
<keyword evidence="8" id="KW-0325">Glycoprotein</keyword>
<organism evidence="11 12">
    <name type="scientific">Callosobruchus maculatus</name>
    <name type="common">Southern cowpea weevil</name>
    <name type="synonym">Pulse bruchid</name>
    <dbReference type="NCBI Taxonomy" id="64391"/>
    <lineage>
        <taxon>Eukaryota</taxon>
        <taxon>Metazoa</taxon>
        <taxon>Ecdysozoa</taxon>
        <taxon>Arthropoda</taxon>
        <taxon>Hexapoda</taxon>
        <taxon>Insecta</taxon>
        <taxon>Pterygota</taxon>
        <taxon>Neoptera</taxon>
        <taxon>Endopterygota</taxon>
        <taxon>Coleoptera</taxon>
        <taxon>Polyphaga</taxon>
        <taxon>Cucujiformia</taxon>
        <taxon>Chrysomeloidea</taxon>
        <taxon>Chrysomelidae</taxon>
        <taxon>Bruchinae</taxon>
        <taxon>Bruchini</taxon>
        <taxon>Callosobruchus</taxon>
    </lineage>
</organism>
<evidence type="ECO:0000256" key="1">
    <source>
        <dbReference type="ARBA" id="ARBA00004498"/>
    </source>
</evidence>
<sequence>MPAARTVPLLVPPRRRRRTAIAASDAAAAATAARLFLLLNLAAVAVSAAAAAGAHTAHWSSSSSSTQQHLVMDPNQTCKRSRWSRGKMADICQNKPTLLNQITKGVALGQTECQWQFRYRRWNCTSAKRSIKKVMLRDTRETGFVNAIIAAGITFQVTRACTRGEQIGCSCAKKKKRKSKKKDPPLPEGDWQWDGCGENVEFGIKRSKDFLDTRYKKRSDMKTLVKLHNYGAGRLAIKNNMRTVCKCHGLSGSCTLKTCTRKMPTFREIGNKLKERFDGAAKVIAGNDGQSFIPEGETIKPPGKVDLVYSEESPSFCLPNPGLGSFGTQGRVCNDTSQGEEGCGILCCGRGYDVRYEMVRTNCNCTFHYCCEVKCETCIVPTRISTCL</sequence>
<keyword evidence="3 10" id="KW-0217">Developmental protein</keyword>
<dbReference type="GO" id="GO:0000902">
    <property type="term" value="P:cell morphogenesis"/>
    <property type="evidence" value="ECO:0007669"/>
    <property type="project" value="UniProtKB-ARBA"/>
</dbReference>
<dbReference type="InterPro" id="IPR005817">
    <property type="entry name" value="Wnt"/>
</dbReference>
<dbReference type="EMBL" id="CAACVG010015671">
    <property type="protein sequence ID" value="VEN64679.1"/>
    <property type="molecule type" value="Genomic_DNA"/>
</dbReference>
<dbReference type="GO" id="GO:0007517">
    <property type="term" value="P:muscle organ development"/>
    <property type="evidence" value="ECO:0007669"/>
    <property type="project" value="UniProtKB-ARBA"/>
</dbReference>
<dbReference type="GO" id="GO:0060560">
    <property type="term" value="P:developmental growth involved in morphogenesis"/>
    <property type="evidence" value="ECO:0007669"/>
    <property type="project" value="UniProtKB-ARBA"/>
</dbReference>
<comment type="function">
    <text evidence="10">Ligand for members of the frizzled family of seven transmembrane receptors.</text>
</comment>
<dbReference type="FunFam" id="3.30.2460.20:FF:000001">
    <property type="entry name" value="Wnt homolog"/>
    <property type="match status" value="1"/>
</dbReference>
<dbReference type="PANTHER" id="PTHR12027">
    <property type="entry name" value="WNT RELATED"/>
    <property type="match status" value="1"/>
</dbReference>
<evidence type="ECO:0000256" key="7">
    <source>
        <dbReference type="ARBA" id="ARBA00023157"/>
    </source>
</evidence>
<dbReference type="InterPro" id="IPR018161">
    <property type="entry name" value="Wnt_CS"/>
</dbReference>
<evidence type="ECO:0000256" key="5">
    <source>
        <dbReference type="ARBA" id="ARBA00022530"/>
    </source>
</evidence>
<dbReference type="CDD" id="cd19338">
    <property type="entry name" value="Wnt_Wnt6"/>
    <property type="match status" value="1"/>
</dbReference>
<dbReference type="OrthoDB" id="5945655at2759"/>